<sequence length="69" mass="7826">DIHSPRIPTEDEITTAIERALQQIDRSLFWVNPDCGLKTRKEDEVKAALKVLVDSAQKLRQNEPTQPTA</sequence>
<dbReference type="GO" id="GO:0009086">
    <property type="term" value="P:methionine biosynthetic process"/>
    <property type="evidence" value="ECO:0007669"/>
    <property type="project" value="InterPro"/>
</dbReference>
<comment type="cofactor">
    <cofactor evidence="1">
        <name>Zn(2+)</name>
        <dbReference type="ChEBI" id="CHEBI:29105"/>
    </cofactor>
</comment>
<dbReference type="InterPro" id="IPR038071">
    <property type="entry name" value="UROD/MetE-like_sf"/>
</dbReference>
<dbReference type="PANTHER" id="PTHR30519">
    <property type="entry name" value="5-METHYLTETRAHYDROPTEROYLTRIGLUTAMATE--HOMOCYSTEINE METHYLTRANSFERASE"/>
    <property type="match status" value="1"/>
</dbReference>
<organism evidence="5 6">
    <name type="scientific">Staphylococcus felis</name>
    <dbReference type="NCBI Taxonomy" id="46127"/>
    <lineage>
        <taxon>Bacteria</taxon>
        <taxon>Bacillati</taxon>
        <taxon>Bacillota</taxon>
        <taxon>Bacilli</taxon>
        <taxon>Bacillales</taxon>
        <taxon>Staphylococcaceae</taxon>
        <taxon>Staphylococcus</taxon>
    </lineage>
</organism>
<protein>
    <recommendedName>
        <fullName evidence="4">Cobalamin-independent methionine synthase MetE C-terminal/archaeal domain-containing protein</fullName>
    </recommendedName>
</protein>
<name>A0A3E0IP07_9STAP</name>
<evidence type="ECO:0000313" key="5">
    <source>
        <dbReference type="EMBL" id="REH94454.1"/>
    </source>
</evidence>
<dbReference type="Gene3D" id="3.20.20.210">
    <property type="match status" value="1"/>
</dbReference>
<dbReference type="Pfam" id="PF01717">
    <property type="entry name" value="Meth_synt_2"/>
    <property type="match status" value="1"/>
</dbReference>
<accession>A0A3E0IP07</accession>
<evidence type="ECO:0000256" key="2">
    <source>
        <dbReference type="ARBA" id="ARBA00022723"/>
    </source>
</evidence>
<dbReference type="SUPFAM" id="SSF51726">
    <property type="entry name" value="UROD/MetE-like"/>
    <property type="match status" value="1"/>
</dbReference>
<gene>
    <name evidence="5" type="ORF">DOS83_07615</name>
</gene>
<dbReference type="EMBL" id="QKXQ01000353">
    <property type="protein sequence ID" value="REH94454.1"/>
    <property type="molecule type" value="Genomic_DNA"/>
</dbReference>
<proteinExistence type="predicted"/>
<feature type="non-terminal residue" evidence="5">
    <location>
        <position position="1"/>
    </location>
</feature>
<dbReference type="AlphaFoldDB" id="A0A3E0IP07"/>
<comment type="caution">
    <text evidence="5">The sequence shown here is derived from an EMBL/GenBank/DDBJ whole genome shotgun (WGS) entry which is preliminary data.</text>
</comment>
<keyword evidence="3" id="KW-0862">Zinc</keyword>
<evidence type="ECO:0000256" key="3">
    <source>
        <dbReference type="ARBA" id="ARBA00022833"/>
    </source>
</evidence>
<dbReference type="RefSeq" id="WP_142748220.1">
    <property type="nucleotide sequence ID" value="NZ_QKXQ01000353.1"/>
</dbReference>
<evidence type="ECO:0000256" key="1">
    <source>
        <dbReference type="ARBA" id="ARBA00001947"/>
    </source>
</evidence>
<reference evidence="5 6" key="1">
    <citation type="journal article" date="2018" name="Vet. Microbiol.">
        <title>Characterisation of Staphylococcus felis isolated from cats using whole genome sequencing.</title>
        <authorList>
            <person name="Worthing K."/>
            <person name="Pang S."/>
            <person name="Trott D.J."/>
            <person name="Abraham S."/>
            <person name="Coombs G.W."/>
            <person name="Jordan D."/>
            <person name="McIntyre L."/>
            <person name="Davies M.R."/>
            <person name="Norris J."/>
        </authorList>
    </citation>
    <scope>NUCLEOTIDE SEQUENCE [LARGE SCALE GENOMIC DNA]</scope>
    <source>
        <strain evidence="5 6">F9</strain>
    </source>
</reference>
<dbReference type="InterPro" id="IPR002629">
    <property type="entry name" value="Met_Synth_C/arc"/>
</dbReference>
<dbReference type="OrthoDB" id="244285at2"/>
<keyword evidence="2" id="KW-0479">Metal-binding</keyword>
<evidence type="ECO:0000313" key="6">
    <source>
        <dbReference type="Proteomes" id="UP000256562"/>
    </source>
</evidence>
<feature type="domain" description="Cobalamin-independent methionine synthase MetE C-terminal/archaeal" evidence="4">
    <location>
        <begin position="1"/>
        <end position="57"/>
    </location>
</feature>
<dbReference type="GO" id="GO:0008270">
    <property type="term" value="F:zinc ion binding"/>
    <property type="evidence" value="ECO:0007669"/>
    <property type="project" value="InterPro"/>
</dbReference>
<evidence type="ECO:0000259" key="4">
    <source>
        <dbReference type="Pfam" id="PF01717"/>
    </source>
</evidence>
<dbReference type="Proteomes" id="UP000256562">
    <property type="component" value="Unassembled WGS sequence"/>
</dbReference>
<dbReference type="GO" id="GO:0003871">
    <property type="term" value="F:5-methyltetrahydropteroyltriglutamate-homocysteine S-methyltransferase activity"/>
    <property type="evidence" value="ECO:0007669"/>
    <property type="project" value="InterPro"/>
</dbReference>